<name>A0AAC8TB90_9BACT</name>
<dbReference type="EMBL" id="CP011509">
    <property type="protein sequence ID" value="AKI99382.1"/>
    <property type="molecule type" value="Genomic_DNA"/>
</dbReference>
<feature type="region of interest" description="Disordered" evidence="1">
    <location>
        <begin position="1"/>
        <end position="43"/>
    </location>
</feature>
<gene>
    <name evidence="2" type="ORF">AA314_01009</name>
</gene>
<evidence type="ECO:0000256" key="1">
    <source>
        <dbReference type="SAM" id="MobiDB-lite"/>
    </source>
</evidence>
<evidence type="ECO:0000313" key="2">
    <source>
        <dbReference type="EMBL" id="AKI99382.1"/>
    </source>
</evidence>
<organism evidence="2 3">
    <name type="scientific">Archangium gephyra</name>
    <dbReference type="NCBI Taxonomy" id="48"/>
    <lineage>
        <taxon>Bacteria</taxon>
        <taxon>Pseudomonadati</taxon>
        <taxon>Myxococcota</taxon>
        <taxon>Myxococcia</taxon>
        <taxon>Myxococcales</taxon>
        <taxon>Cystobacterineae</taxon>
        <taxon>Archangiaceae</taxon>
        <taxon>Archangium</taxon>
    </lineage>
</organism>
<dbReference type="KEGG" id="age:AA314_01009"/>
<sequence length="43" mass="4605">MGPSPQKKPSGQLAASSTRQERPHHPWQTSPRAQPSRGVSGKA</sequence>
<reference evidence="2 3" key="1">
    <citation type="submission" date="2015-05" db="EMBL/GenBank/DDBJ databases">
        <title>Genome assembly of Archangium gephyra DSM 2261.</title>
        <authorList>
            <person name="Sharma G."/>
            <person name="Subramanian S."/>
        </authorList>
    </citation>
    <scope>NUCLEOTIDE SEQUENCE [LARGE SCALE GENOMIC DNA]</scope>
    <source>
        <strain evidence="2 3">DSM 2261</strain>
    </source>
</reference>
<dbReference type="Proteomes" id="UP000035579">
    <property type="component" value="Chromosome"/>
</dbReference>
<feature type="compositionally biased region" description="Polar residues" evidence="1">
    <location>
        <begin position="7"/>
        <end position="18"/>
    </location>
</feature>
<dbReference type="AlphaFoldDB" id="A0AAC8TB90"/>
<protein>
    <submittedName>
        <fullName evidence="2">Uncharacterized protein</fullName>
    </submittedName>
</protein>
<accession>A0AAC8TB90</accession>
<proteinExistence type="predicted"/>
<evidence type="ECO:0000313" key="3">
    <source>
        <dbReference type="Proteomes" id="UP000035579"/>
    </source>
</evidence>